<dbReference type="EMBL" id="CAJPDS010000109">
    <property type="protein sequence ID" value="CAF9938136.1"/>
    <property type="molecule type" value="Genomic_DNA"/>
</dbReference>
<organism evidence="3 4">
    <name type="scientific">Heterodermia speciosa</name>
    <dbReference type="NCBI Taxonomy" id="116794"/>
    <lineage>
        <taxon>Eukaryota</taxon>
        <taxon>Fungi</taxon>
        <taxon>Dikarya</taxon>
        <taxon>Ascomycota</taxon>
        <taxon>Pezizomycotina</taxon>
        <taxon>Lecanoromycetes</taxon>
        <taxon>OSLEUM clade</taxon>
        <taxon>Lecanoromycetidae</taxon>
        <taxon>Caliciales</taxon>
        <taxon>Physciaceae</taxon>
        <taxon>Heterodermia</taxon>
    </lineage>
</organism>
<dbReference type="AlphaFoldDB" id="A0A8H3GD76"/>
<evidence type="ECO:0000256" key="1">
    <source>
        <dbReference type="ARBA" id="ARBA00006349"/>
    </source>
</evidence>
<dbReference type="GO" id="GO:0005829">
    <property type="term" value="C:cytosol"/>
    <property type="evidence" value="ECO:0007669"/>
    <property type="project" value="TreeGrafter"/>
</dbReference>
<dbReference type="InterPro" id="IPR009643">
    <property type="entry name" value="HS1-bd"/>
</dbReference>
<proteinExistence type="inferred from homology"/>
<evidence type="ECO:0000256" key="2">
    <source>
        <dbReference type="SAM" id="MobiDB-lite"/>
    </source>
</evidence>
<dbReference type="PANTHER" id="PTHR19424">
    <property type="entry name" value="HEAT SHOCK FACTOR BINDING PROTEIN 1"/>
    <property type="match status" value="1"/>
</dbReference>
<gene>
    <name evidence="3" type="ORF">HETSPECPRED_000778</name>
</gene>
<evidence type="ECO:0000313" key="4">
    <source>
        <dbReference type="Proteomes" id="UP000664521"/>
    </source>
</evidence>
<evidence type="ECO:0000313" key="3">
    <source>
        <dbReference type="EMBL" id="CAF9938136.1"/>
    </source>
</evidence>
<dbReference type="GO" id="GO:0003714">
    <property type="term" value="F:transcription corepressor activity"/>
    <property type="evidence" value="ECO:0007669"/>
    <property type="project" value="InterPro"/>
</dbReference>
<accession>A0A8H3GD76</accession>
<dbReference type="GO" id="GO:0005634">
    <property type="term" value="C:nucleus"/>
    <property type="evidence" value="ECO:0007669"/>
    <property type="project" value="TreeGrafter"/>
</dbReference>
<evidence type="ECO:0008006" key="5">
    <source>
        <dbReference type="Google" id="ProtNLM"/>
    </source>
</evidence>
<protein>
    <recommendedName>
        <fullName evidence="5">Heat shock factor binding protein 1</fullName>
    </recommendedName>
</protein>
<sequence length="82" mass="8810">MATQEQDSVSEDGHLHVAALPSPEANDLIKAVDEMLETMTTKFNKISTEVLTKMDEMAQRIDDLEAAIKAGSDQTTSDGVGS</sequence>
<comment type="similarity">
    <text evidence="1">Belongs to the HSBP1 family.</text>
</comment>
<dbReference type="Proteomes" id="UP000664521">
    <property type="component" value="Unassembled WGS sequence"/>
</dbReference>
<dbReference type="GO" id="GO:0070370">
    <property type="term" value="P:cellular heat acclimation"/>
    <property type="evidence" value="ECO:0007669"/>
    <property type="project" value="TreeGrafter"/>
</dbReference>
<name>A0A8H3GD76_9LECA</name>
<reference evidence="3" key="1">
    <citation type="submission" date="2021-03" db="EMBL/GenBank/DDBJ databases">
        <authorList>
            <person name="Tagirdzhanova G."/>
        </authorList>
    </citation>
    <scope>NUCLEOTIDE SEQUENCE</scope>
</reference>
<dbReference type="Gene3D" id="1.20.5.430">
    <property type="match status" value="1"/>
</dbReference>
<feature type="region of interest" description="Disordered" evidence="2">
    <location>
        <begin position="1"/>
        <end position="22"/>
    </location>
</feature>
<keyword evidence="4" id="KW-1185">Reference proteome</keyword>
<comment type="caution">
    <text evidence="3">The sequence shown here is derived from an EMBL/GenBank/DDBJ whole genome shotgun (WGS) entry which is preliminary data.</text>
</comment>
<dbReference type="Pfam" id="PF06825">
    <property type="entry name" value="HSBP1"/>
    <property type="match status" value="1"/>
</dbReference>
<dbReference type="OrthoDB" id="4159489at2759"/>
<dbReference type="PANTHER" id="PTHR19424:SF0">
    <property type="entry name" value="HEAT SHOCK FACTOR BINDING PROTEIN 1"/>
    <property type="match status" value="1"/>
</dbReference>